<proteinExistence type="predicted"/>
<gene>
    <name evidence="2" type="ORF">SAMN02910297_01093</name>
    <name evidence="1" type="ORF">YLM1_0581</name>
</gene>
<accession>A0A126QZ77</accession>
<dbReference type="Proteomes" id="UP000066376">
    <property type="component" value="Chromosome"/>
</dbReference>
<dbReference type="EMBL" id="CP014265">
    <property type="protein sequence ID" value="AMK15138.1"/>
    <property type="molecule type" value="Genomic_DNA"/>
</dbReference>
<reference evidence="2" key="4">
    <citation type="submission" date="2016-10" db="EMBL/GenBank/DDBJ databases">
        <authorList>
            <person name="de Groot N.N."/>
        </authorList>
    </citation>
    <scope>NUCLEOTIDE SEQUENCE [LARGE SCALE GENOMIC DNA]</scope>
    <source>
        <strain evidence="2">DSM 16632</strain>
    </source>
</reference>
<dbReference type="EMBL" id="FOTL01000016">
    <property type="protein sequence ID" value="SFL51156.1"/>
    <property type="molecule type" value="Genomic_DNA"/>
</dbReference>
<keyword evidence="3" id="KW-1185">Reference proteome</keyword>
<dbReference type="PATRIC" id="fig|294671.3.peg.603"/>
<evidence type="ECO:0000313" key="3">
    <source>
        <dbReference type="Proteomes" id="UP000066376"/>
    </source>
</evidence>
<evidence type="ECO:0000313" key="4">
    <source>
        <dbReference type="Proteomes" id="UP000183442"/>
    </source>
</evidence>
<reference evidence="3" key="2">
    <citation type="submission" date="2016-02" db="EMBL/GenBank/DDBJ databases">
        <title>The draft genome sequence of the rumen methanogen Methanobrevibacter olleyae YLM1.</title>
        <authorList>
            <consortium name="New Zealand Agricultural Greenhouse Gas Research Centre/Pastoral Greenhouse Gas Research Consortium"/>
            <person name="Kelly W.J."/>
            <person name="Li D."/>
            <person name="Lambie S.C."/>
            <person name="Attwood G.T."/>
            <person name="Altermann E."/>
            <person name="Leahy S.C."/>
        </authorList>
    </citation>
    <scope>NUCLEOTIDE SEQUENCE [LARGE SCALE GENOMIC DNA]</scope>
    <source>
        <strain evidence="3">YLM1</strain>
    </source>
</reference>
<dbReference type="Proteomes" id="UP000183442">
    <property type="component" value="Unassembled WGS sequence"/>
</dbReference>
<dbReference type="RefSeq" id="WP_067146131.1">
    <property type="nucleotide sequence ID" value="NZ_CP014265.1"/>
</dbReference>
<evidence type="ECO:0000313" key="1">
    <source>
        <dbReference type="EMBL" id="AMK15138.1"/>
    </source>
</evidence>
<reference evidence="1 3" key="1">
    <citation type="journal article" date="2016" name="Genome Announc.">
        <title>Draft Genome Sequence of the Rumen Methanogen Methanobrevibacter olleyae YLM1.</title>
        <authorList>
            <person name="Kelly W.J."/>
            <person name="Li D."/>
            <person name="Lambie S.C."/>
            <person name="Cox F."/>
            <person name="Attwood G.T."/>
            <person name="Altermann E."/>
            <person name="Leahy S.C."/>
        </authorList>
    </citation>
    <scope>NUCLEOTIDE SEQUENCE [LARGE SCALE GENOMIC DNA]</scope>
    <source>
        <strain evidence="1 3">YLM1</strain>
    </source>
</reference>
<protein>
    <submittedName>
        <fullName evidence="1">Uncharacterized protein</fullName>
    </submittedName>
</protein>
<organism evidence="1 3">
    <name type="scientific">Methanobrevibacter olleyae</name>
    <dbReference type="NCBI Taxonomy" id="294671"/>
    <lineage>
        <taxon>Archaea</taxon>
        <taxon>Methanobacteriati</taxon>
        <taxon>Methanobacteriota</taxon>
        <taxon>Methanomada group</taxon>
        <taxon>Methanobacteria</taxon>
        <taxon>Methanobacteriales</taxon>
        <taxon>Methanobacteriaceae</taxon>
        <taxon>Methanobrevibacter</taxon>
    </lineage>
</organism>
<sequence length="151" mass="17487">MITITIEEENILNQIKSYMEDKIDVSILKEDLGIYEHDLNDLLKSLESKGLVYYNGSIVELKEVDREINTVDSKEDVIIAELNQKEKASFEIIKSLADSKGFVSRYEIEGNLLYGDLKLSDFRMYHILLSLENKELIEAISRKNGDYYKIL</sequence>
<dbReference type="OrthoDB" id="81275at2157"/>
<dbReference type="AlphaFoldDB" id="A0A126QZ77"/>
<reference evidence="4" key="3">
    <citation type="submission" date="2016-10" db="EMBL/GenBank/DDBJ databases">
        <authorList>
            <person name="Varghese N."/>
        </authorList>
    </citation>
    <scope>NUCLEOTIDE SEQUENCE [LARGE SCALE GENOMIC DNA]</scope>
    <source>
        <strain evidence="4">DSM 16632</strain>
    </source>
</reference>
<dbReference type="STRING" id="294671.YLM1_0581"/>
<name>A0A126QZ77_METOL</name>
<evidence type="ECO:0000313" key="2">
    <source>
        <dbReference type="EMBL" id="SFL51156.1"/>
    </source>
</evidence>
<dbReference type="GeneID" id="28488878"/>
<dbReference type="KEGG" id="mol:YLM1_0581"/>